<reference evidence="5 6" key="1">
    <citation type="submission" date="2023-03" db="EMBL/GenBank/DDBJ databases">
        <title>Mating type loci evolution in Malassezia.</title>
        <authorList>
            <person name="Coelho M.A."/>
        </authorList>
    </citation>
    <scope>NUCLEOTIDE SEQUENCE [LARGE SCALE GENOMIC DNA]</scope>
    <source>
        <strain evidence="5 6">CBS 13387</strain>
    </source>
</reference>
<accession>A0AAJ5Z486</accession>
<feature type="transmembrane region" description="Helical" evidence="4">
    <location>
        <begin position="551"/>
        <end position="574"/>
    </location>
</feature>
<keyword evidence="4" id="KW-1133">Transmembrane helix</keyword>
<evidence type="ECO:0000313" key="6">
    <source>
        <dbReference type="Proteomes" id="UP001217582"/>
    </source>
</evidence>
<evidence type="ECO:0000256" key="4">
    <source>
        <dbReference type="SAM" id="Phobius"/>
    </source>
</evidence>
<dbReference type="AlphaFoldDB" id="A0AAJ5Z486"/>
<feature type="region of interest" description="Disordered" evidence="3">
    <location>
        <begin position="519"/>
        <end position="541"/>
    </location>
</feature>
<keyword evidence="4" id="KW-0812">Transmembrane</keyword>
<dbReference type="EMBL" id="CP119923">
    <property type="protein sequence ID" value="WFD17657.1"/>
    <property type="molecule type" value="Genomic_DNA"/>
</dbReference>
<sequence length="595" mass="66551">MPGNPTMLPERVAILLSLGVIESDALMTLGQMLRGLLALQACLFLFFLSSGSQANDHVMLRRRLEKKEFYKRQYANDGDVQGNQNRMSEYAGRAYEASKNHDTSALLSVINDVLNTPNLNQPTGETWAKASLGQVDTQSGDGPSQVSWYNGFPTNPTPSVDVTQVDGDLSWTNLPPTLNCTVEQMSVAPNSPAFILDDTSLNVTDEKSPSGKSIVQPFYVSHPNTYNRDQVKRVIITLPGKPRDAWNYVNLHFNAREFLIHNRTIAKDEVILAAPVFLNQNDKEAGAVKENYLYFKNSHWANGGASHGPEMSHSVTSYRVLDLLAQHFIKTLPNINQIVFAGHSMGAQAVQRYAVVKNPKWYDPAIKFWIGNPGSWAWITSERPNTNPSNLDGDSCEDKIDSWPFGIGDADAMPKYVKDSGNPDLIRSRFLKRNVGYSLGLLDNGQGNTQCAAQYQGYSHLQRGSYFMQMLANLPDGFPKSHSLAYIAGVSHQDYEMIAATETTDFTFVQGRDAPLISSLRPHRSHHHRPRPKPSKGSNPYDWEGPHYRNAAWGIIAGIAAVLIIGFFCCHYLFKANANDWDRDYWEYDSKRRLL</sequence>
<keyword evidence="4" id="KW-0472">Membrane</keyword>
<evidence type="ECO:0000256" key="3">
    <source>
        <dbReference type="SAM" id="MobiDB-lite"/>
    </source>
</evidence>
<protein>
    <submittedName>
        <fullName evidence="5">Uncharacterized protein</fullName>
    </submittedName>
</protein>
<keyword evidence="6" id="KW-1185">Reference proteome</keyword>
<dbReference type="SUPFAM" id="SSF53474">
    <property type="entry name" value="alpha/beta-Hydrolases"/>
    <property type="match status" value="1"/>
</dbReference>
<dbReference type="PANTHER" id="PTHR35560">
    <property type="entry name" value="BLL0132 PROTEIN"/>
    <property type="match status" value="1"/>
</dbReference>
<dbReference type="PANTHER" id="PTHR35560:SF3">
    <property type="entry name" value="PEPTIDASE S9 PROLYL OLIGOPEPTIDASE CATALYTIC DOMAIN-CONTAINING PROTEIN"/>
    <property type="match status" value="1"/>
</dbReference>
<evidence type="ECO:0000256" key="1">
    <source>
        <dbReference type="ARBA" id="ARBA00047591"/>
    </source>
</evidence>
<comment type="catalytic activity">
    <reaction evidence="1">
        <text>a diacylglycerol + H2O = a monoacylglycerol + a fatty acid + H(+)</text>
        <dbReference type="Rhea" id="RHEA:32731"/>
        <dbReference type="ChEBI" id="CHEBI:15377"/>
        <dbReference type="ChEBI" id="CHEBI:15378"/>
        <dbReference type="ChEBI" id="CHEBI:17408"/>
        <dbReference type="ChEBI" id="CHEBI:18035"/>
        <dbReference type="ChEBI" id="CHEBI:28868"/>
    </reaction>
</comment>
<organism evidence="5 6">
    <name type="scientific">Malassezia arunalokei</name>
    <dbReference type="NCBI Taxonomy" id="1514897"/>
    <lineage>
        <taxon>Eukaryota</taxon>
        <taxon>Fungi</taxon>
        <taxon>Dikarya</taxon>
        <taxon>Basidiomycota</taxon>
        <taxon>Ustilaginomycotina</taxon>
        <taxon>Malasseziomycetes</taxon>
        <taxon>Malasseziales</taxon>
        <taxon>Malasseziaceae</taxon>
        <taxon>Malassezia</taxon>
    </lineage>
</organism>
<evidence type="ECO:0000256" key="2">
    <source>
        <dbReference type="ARBA" id="ARBA00048461"/>
    </source>
</evidence>
<dbReference type="InterPro" id="IPR029058">
    <property type="entry name" value="AB_hydrolase_fold"/>
</dbReference>
<proteinExistence type="predicted"/>
<dbReference type="Gene3D" id="3.40.50.1820">
    <property type="entry name" value="alpha/beta hydrolase"/>
    <property type="match status" value="1"/>
</dbReference>
<comment type="catalytic activity">
    <reaction evidence="2">
        <text>a monoacylglycerol + H2O = glycerol + a fatty acid + H(+)</text>
        <dbReference type="Rhea" id="RHEA:15245"/>
        <dbReference type="ChEBI" id="CHEBI:15377"/>
        <dbReference type="ChEBI" id="CHEBI:15378"/>
        <dbReference type="ChEBI" id="CHEBI:17408"/>
        <dbReference type="ChEBI" id="CHEBI:17754"/>
        <dbReference type="ChEBI" id="CHEBI:28868"/>
    </reaction>
</comment>
<name>A0AAJ5Z486_9BASI</name>
<evidence type="ECO:0000313" key="5">
    <source>
        <dbReference type="EMBL" id="WFD17657.1"/>
    </source>
</evidence>
<feature type="compositionally biased region" description="Basic residues" evidence="3">
    <location>
        <begin position="521"/>
        <end position="534"/>
    </location>
</feature>
<gene>
    <name evidence="5" type="ORF">MARU1_003716</name>
</gene>
<dbReference type="Proteomes" id="UP001217582">
    <property type="component" value="Chromosome 8"/>
</dbReference>